<name>A0A8C5GRG4_GOUWI</name>
<sequence length="1057" mass="119665">MDLNHTHEVRLSCPEDQTSRLPPHLASVPAYLLRAPVPRRKRAKRRGRRAGLLVKVKAYRRSCPGTAPGHPLSNGLRWIQPVAPVRPITGLRHLPIVAPLHRRLPRHRAVDYGCLRPLQRDSPRANTEVSLRLGLQNARSLANKAHILKDLFMSRGLDLMFITETWQRENEYVHLNELRPADCSVFGTPRITRRGGGLALVFRDTFSCRLLDTNAFNSFELQMCKVGNEHAFHCVLLYRPPGPARIFLDEFSEFMSSIITLESVLILGDFNLHVDNSTCPMATELMTLMDSFNFVQHVSGPTHTKGHTLDLVFSFGLKIDKLSINDLQLSDHCCILFNLSLTLTKIPSNVKKQRRILNEAAFSGFSASFDPTSFASCDDVDSFMANFNNHCLTLLDTVAPAKNVVSTHKKPCPWMNETIFNFKRSCRKVERLWKTTKLEVHRLHLKEKIMELNEIIKRARSTYFTNLVLQNKRNPRVLFNTIEHLVTPPPSHVPVHTRDDCNMFLNFFVNKVEDIRASITTPLVSLCTSVAPVSTWSSFSPVSLQDIQDLVRKMKPTSSPVDTIPTSLLLNVFDEVGPWLVKLINLSLKSGTVPSYFKHALVNPILKKPNLDPGQPINYRPISKLPFMSKMMEKVVAKQLTSIMEDNDLYDKYQSGFRSIHSTETALVKVSSDVMMAADSGRYTVLTLLDLTSAFDTVDHNTLIHRLKSEMGFSGAVLQWFASYINGRTFNVAFNDVMSNVSTLSCGVPQGSVLGPVLFLLYLMPLGRLIRGFKNVSYHFYADDIQLYCSFNDSEFHFLPEFLDCISCIKNWFSSNYLQINPNKTETLIIAPDKKIPLIKNSLGDLGSSVKSSIRNLGVVFNQSMSLEGHCRQLTKNCFYHLRNISKVRHLLSKPDLELVIHAFISSRIDYCNSVFTCFNKSTLCKLQMVQNAAARLLTGTSRTSHITPILSSLHWLPVKFRIEYKILVLTFRALHGQAPLYISDMLCPYTSGRSLRSSGQGLLRFPKTKFKTRGDLAFQAAAPRLWNGLPQSLREMNCVDTFKKHLKTSLFKKAFS</sequence>
<dbReference type="SUPFAM" id="SSF56219">
    <property type="entry name" value="DNase I-like"/>
    <property type="match status" value="1"/>
</dbReference>
<dbReference type="PROSITE" id="PS50878">
    <property type="entry name" value="RT_POL"/>
    <property type="match status" value="1"/>
</dbReference>
<dbReference type="InterPro" id="IPR043502">
    <property type="entry name" value="DNA/RNA_pol_sf"/>
</dbReference>
<reference evidence="3" key="2">
    <citation type="submission" date="2025-09" db="UniProtKB">
        <authorList>
            <consortium name="Ensembl"/>
        </authorList>
    </citation>
    <scope>IDENTIFICATION</scope>
</reference>
<dbReference type="InterPro" id="IPR005135">
    <property type="entry name" value="Endo/exonuclease/phosphatase"/>
</dbReference>
<keyword evidence="4" id="KW-1185">Reference proteome</keyword>
<dbReference type="Ensembl" id="ENSGWIT00000037661.1">
    <property type="protein sequence ID" value="ENSGWIP00000034545.1"/>
    <property type="gene ID" value="ENSGWIG00000017879.1"/>
</dbReference>
<protein>
    <recommendedName>
        <fullName evidence="2">Reverse transcriptase domain-containing protein</fullName>
    </recommendedName>
</protein>
<dbReference type="PANTHER" id="PTHR33332">
    <property type="entry name" value="REVERSE TRANSCRIPTASE DOMAIN-CONTAINING PROTEIN"/>
    <property type="match status" value="1"/>
</dbReference>
<evidence type="ECO:0000313" key="3">
    <source>
        <dbReference type="Ensembl" id="ENSGWIP00000034545.1"/>
    </source>
</evidence>
<evidence type="ECO:0000259" key="2">
    <source>
        <dbReference type="PROSITE" id="PS50878"/>
    </source>
</evidence>
<evidence type="ECO:0000313" key="4">
    <source>
        <dbReference type="Proteomes" id="UP000694680"/>
    </source>
</evidence>
<feature type="region of interest" description="Disordered" evidence="1">
    <location>
        <begin position="1"/>
        <end position="20"/>
    </location>
</feature>
<evidence type="ECO:0000256" key="1">
    <source>
        <dbReference type="SAM" id="MobiDB-lite"/>
    </source>
</evidence>
<accession>A0A8C5GRG4</accession>
<reference evidence="3" key="1">
    <citation type="submission" date="2025-08" db="UniProtKB">
        <authorList>
            <consortium name="Ensembl"/>
        </authorList>
    </citation>
    <scope>IDENTIFICATION</scope>
</reference>
<dbReference type="InterPro" id="IPR036691">
    <property type="entry name" value="Endo/exonu/phosph_ase_sf"/>
</dbReference>
<dbReference type="Pfam" id="PF00078">
    <property type="entry name" value="RVT_1"/>
    <property type="match status" value="1"/>
</dbReference>
<dbReference type="Gene3D" id="3.60.10.10">
    <property type="entry name" value="Endonuclease/exonuclease/phosphatase"/>
    <property type="match status" value="1"/>
</dbReference>
<dbReference type="InterPro" id="IPR000477">
    <property type="entry name" value="RT_dom"/>
</dbReference>
<dbReference type="Proteomes" id="UP000694680">
    <property type="component" value="Unassembled WGS sequence"/>
</dbReference>
<organism evidence="3 4">
    <name type="scientific">Gouania willdenowi</name>
    <name type="common">Blunt-snouted clingfish</name>
    <name type="synonym">Lepadogaster willdenowi</name>
    <dbReference type="NCBI Taxonomy" id="441366"/>
    <lineage>
        <taxon>Eukaryota</taxon>
        <taxon>Metazoa</taxon>
        <taxon>Chordata</taxon>
        <taxon>Craniata</taxon>
        <taxon>Vertebrata</taxon>
        <taxon>Euteleostomi</taxon>
        <taxon>Actinopterygii</taxon>
        <taxon>Neopterygii</taxon>
        <taxon>Teleostei</taxon>
        <taxon>Neoteleostei</taxon>
        <taxon>Acanthomorphata</taxon>
        <taxon>Ovalentaria</taxon>
        <taxon>Blenniimorphae</taxon>
        <taxon>Blenniiformes</taxon>
        <taxon>Gobiesocoidei</taxon>
        <taxon>Gobiesocidae</taxon>
        <taxon>Gobiesocinae</taxon>
        <taxon>Gouania</taxon>
    </lineage>
</organism>
<dbReference type="CDD" id="cd01650">
    <property type="entry name" value="RT_nLTR_like"/>
    <property type="match status" value="1"/>
</dbReference>
<dbReference type="Pfam" id="PF03372">
    <property type="entry name" value="Exo_endo_phos"/>
    <property type="match status" value="1"/>
</dbReference>
<feature type="compositionally biased region" description="Basic and acidic residues" evidence="1">
    <location>
        <begin position="1"/>
        <end position="10"/>
    </location>
</feature>
<feature type="domain" description="Reverse transcriptase" evidence="2">
    <location>
        <begin position="586"/>
        <end position="850"/>
    </location>
</feature>
<proteinExistence type="predicted"/>
<dbReference type="SUPFAM" id="SSF56672">
    <property type="entry name" value="DNA/RNA polymerases"/>
    <property type="match status" value="1"/>
</dbReference>
<dbReference type="GO" id="GO:0003824">
    <property type="term" value="F:catalytic activity"/>
    <property type="evidence" value="ECO:0007669"/>
    <property type="project" value="InterPro"/>
</dbReference>
<dbReference type="AlphaFoldDB" id="A0A8C5GRG4"/>